<protein>
    <submittedName>
        <fullName evidence="2">Uncharacterized protein</fullName>
    </submittedName>
</protein>
<feature type="region of interest" description="Disordered" evidence="1">
    <location>
        <begin position="1"/>
        <end position="66"/>
    </location>
</feature>
<dbReference type="RefSeq" id="WP_157697416.1">
    <property type="nucleotide sequence ID" value="NZ_FCOX02000004.1"/>
</dbReference>
<organism evidence="2 3">
    <name type="scientific">Caballeronia calidae</name>
    <dbReference type="NCBI Taxonomy" id="1777139"/>
    <lineage>
        <taxon>Bacteria</taxon>
        <taxon>Pseudomonadati</taxon>
        <taxon>Pseudomonadota</taxon>
        <taxon>Betaproteobacteria</taxon>
        <taxon>Burkholderiales</taxon>
        <taxon>Burkholderiaceae</taxon>
        <taxon>Caballeronia</taxon>
    </lineage>
</organism>
<keyword evidence="3" id="KW-1185">Reference proteome</keyword>
<dbReference type="AlphaFoldDB" id="A0A158A3H3"/>
<sequence>MTENPAAPDTRDKPHAPGGNNLSNIDPKDADRVIPRPGEATERDPVNEPDKIGTTPDDSGNRPRPL</sequence>
<accession>A0A158A3H3</accession>
<name>A0A158A3H3_9BURK</name>
<reference evidence="2" key="1">
    <citation type="submission" date="2016-01" db="EMBL/GenBank/DDBJ databases">
        <authorList>
            <person name="Peeters C."/>
        </authorList>
    </citation>
    <scope>NUCLEOTIDE SEQUENCE</scope>
    <source>
        <strain evidence="2">LMG 29321</strain>
    </source>
</reference>
<gene>
    <name evidence="2" type="ORF">AWB78_01207</name>
</gene>
<dbReference type="Proteomes" id="UP000071859">
    <property type="component" value="Unassembled WGS sequence"/>
</dbReference>
<feature type="compositionally biased region" description="Basic and acidic residues" evidence="1">
    <location>
        <begin position="26"/>
        <end position="51"/>
    </location>
</feature>
<comment type="caution">
    <text evidence="2">The sequence shown here is derived from an EMBL/GenBank/DDBJ whole genome shotgun (WGS) entry which is preliminary data.</text>
</comment>
<evidence type="ECO:0000256" key="1">
    <source>
        <dbReference type="SAM" id="MobiDB-lite"/>
    </source>
</evidence>
<dbReference type="EMBL" id="FCOX02000004">
    <property type="protein sequence ID" value="SAK52320.1"/>
    <property type="molecule type" value="Genomic_DNA"/>
</dbReference>
<evidence type="ECO:0000313" key="3">
    <source>
        <dbReference type="Proteomes" id="UP000071859"/>
    </source>
</evidence>
<proteinExistence type="predicted"/>
<dbReference type="OrthoDB" id="9133565at2"/>
<evidence type="ECO:0000313" key="2">
    <source>
        <dbReference type="EMBL" id="SAK52320.1"/>
    </source>
</evidence>